<dbReference type="Pfam" id="PF02572">
    <property type="entry name" value="CobA_CobO_BtuR"/>
    <property type="match status" value="1"/>
</dbReference>
<proteinExistence type="inferred from homology"/>
<sequence length="179" mass="19440">MTRGAVMPSGLIQVYTGEGKGKTSAALGLVVRALGHGLRVLLVRFLKTEQPQGGELAFLAGADGLEILNSGLGGIRQKADRELLRASVGRTFAAVKERLAQDQFDVVVLDEINGALHRDLLDLEEFLDFLDQRPGDTELVLTGRNAHPEVIARAHLVSRIEKVKHPLDLGIAARRGMEY</sequence>
<dbReference type="EC" id="2.5.1.17" evidence="3"/>
<evidence type="ECO:0000256" key="1">
    <source>
        <dbReference type="ARBA" id="ARBA00005121"/>
    </source>
</evidence>
<evidence type="ECO:0000256" key="8">
    <source>
        <dbReference type="ARBA" id="ARBA00048555"/>
    </source>
</evidence>
<dbReference type="CDD" id="cd00561">
    <property type="entry name" value="CobA_ACA"/>
    <property type="match status" value="1"/>
</dbReference>
<dbReference type="PANTHER" id="PTHR46638">
    <property type="entry name" value="CORRINOID ADENOSYLTRANSFERASE"/>
    <property type="match status" value="1"/>
</dbReference>
<evidence type="ECO:0000256" key="5">
    <source>
        <dbReference type="ARBA" id="ARBA00031529"/>
    </source>
</evidence>
<accession>A0ABY5ZPV4</accession>
<dbReference type="PIRSF" id="PIRSF015617">
    <property type="entry name" value="Adensltrnsf_CobA"/>
    <property type="match status" value="1"/>
</dbReference>
<evidence type="ECO:0000256" key="6">
    <source>
        <dbReference type="ARBA" id="ARBA00033334"/>
    </source>
</evidence>
<evidence type="ECO:0000313" key="10">
    <source>
        <dbReference type="EMBL" id="UWZ80726.1"/>
    </source>
</evidence>
<dbReference type="InterPro" id="IPR027417">
    <property type="entry name" value="P-loop_NTPase"/>
</dbReference>
<evidence type="ECO:0000256" key="3">
    <source>
        <dbReference type="ARBA" id="ARBA00012454"/>
    </source>
</evidence>
<dbReference type="Gene3D" id="3.40.50.300">
    <property type="entry name" value="P-loop containing nucleotide triphosphate hydrolases"/>
    <property type="match status" value="1"/>
</dbReference>
<dbReference type="SUPFAM" id="SSF52540">
    <property type="entry name" value="P-loop containing nucleoside triphosphate hydrolases"/>
    <property type="match status" value="1"/>
</dbReference>
<comment type="catalytic activity">
    <reaction evidence="9">
        <text>2 cob(II)alamin + reduced [electron-transfer flavoprotein] + 2 ATP = 2 adenosylcob(III)alamin + 2 triphosphate + oxidized [electron-transfer flavoprotein] + 3 H(+)</text>
        <dbReference type="Rhea" id="RHEA:28671"/>
        <dbReference type="Rhea" id="RHEA-COMP:10685"/>
        <dbReference type="Rhea" id="RHEA-COMP:10686"/>
        <dbReference type="ChEBI" id="CHEBI:15378"/>
        <dbReference type="ChEBI" id="CHEBI:16304"/>
        <dbReference type="ChEBI" id="CHEBI:18036"/>
        <dbReference type="ChEBI" id="CHEBI:18408"/>
        <dbReference type="ChEBI" id="CHEBI:30616"/>
        <dbReference type="ChEBI" id="CHEBI:57692"/>
        <dbReference type="ChEBI" id="CHEBI:58307"/>
        <dbReference type="EC" id="2.5.1.17"/>
    </reaction>
</comment>
<comment type="similarity">
    <text evidence="2">Belongs to the Cob(I)alamin adenosyltransferase family.</text>
</comment>
<evidence type="ECO:0000256" key="7">
    <source>
        <dbReference type="ARBA" id="ARBA00033354"/>
    </source>
</evidence>
<protein>
    <recommendedName>
        <fullName evidence="3">corrinoid adenosyltransferase</fullName>
        <ecNumber evidence="3">2.5.1.17</ecNumber>
    </recommendedName>
    <alternativeName>
        <fullName evidence="5">Cob(II)alamin adenosyltransferase</fullName>
    </alternativeName>
    <alternativeName>
        <fullName evidence="7">Cob(II)yrinic acid a,c-diamide adenosyltransferase</fullName>
    </alternativeName>
    <alternativeName>
        <fullName evidence="6">Cobinamide/cobalamin adenosyltransferase</fullName>
    </alternativeName>
</protein>
<comment type="pathway">
    <text evidence="1">Cofactor biosynthesis; adenosylcobalamin biosynthesis; adenosylcobalamin from cob(II)yrinate a,c-diamide: step 2/7.</text>
</comment>
<evidence type="ECO:0000256" key="2">
    <source>
        <dbReference type="ARBA" id="ARBA00007487"/>
    </source>
</evidence>
<dbReference type="InterPro" id="IPR003724">
    <property type="entry name" value="CblAdoTrfase_CobA"/>
</dbReference>
<dbReference type="EMBL" id="CP092109">
    <property type="protein sequence ID" value="UWZ80726.1"/>
    <property type="molecule type" value="Genomic_DNA"/>
</dbReference>
<evidence type="ECO:0000256" key="4">
    <source>
        <dbReference type="ARBA" id="ARBA00024929"/>
    </source>
</evidence>
<organism evidence="10 11">
    <name type="scientific">Geoalkalibacter halelectricus</name>
    <dbReference type="NCBI Taxonomy" id="2847045"/>
    <lineage>
        <taxon>Bacteria</taxon>
        <taxon>Pseudomonadati</taxon>
        <taxon>Thermodesulfobacteriota</taxon>
        <taxon>Desulfuromonadia</taxon>
        <taxon>Desulfuromonadales</taxon>
        <taxon>Geoalkalibacteraceae</taxon>
        <taxon>Geoalkalibacter</taxon>
    </lineage>
</organism>
<keyword evidence="11" id="KW-1185">Reference proteome</keyword>
<gene>
    <name evidence="10" type="ORF">L9S41_04825</name>
</gene>
<reference evidence="10" key="1">
    <citation type="journal article" date="2022" name="Environ. Microbiol.">
        <title>Geoalkalibacter halelectricus SAP #1 sp. nov. possessing extracellular electron transfer and mineral#reducing capabilities from a haloalkaline environment.</title>
        <authorList>
            <person name="Yadav S."/>
            <person name="Singh R."/>
            <person name="Sundharam S.S."/>
            <person name="Chaudhary S."/>
            <person name="Krishnamurthi S."/>
            <person name="Patil S.A."/>
        </authorList>
    </citation>
    <scope>NUCLEOTIDE SEQUENCE</scope>
    <source>
        <strain evidence="10">SAP-1</strain>
    </source>
</reference>
<comment type="catalytic activity">
    <reaction evidence="8">
        <text>2 cob(II)yrinate a,c diamide + reduced [electron-transfer flavoprotein] + 2 ATP = 2 adenosylcob(III)yrinate a,c-diamide + 2 triphosphate + oxidized [electron-transfer flavoprotein] + 3 H(+)</text>
        <dbReference type="Rhea" id="RHEA:11528"/>
        <dbReference type="Rhea" id="RHEA-COMP:10685"/>
        <dbReference type="Rhea" id="RHEA-COMP:10686"/>
        <dbReference type="ChEBI" id="CHEBI:15378"/>
        <dbReference type="ChEBI" id="CHEBI:18036"/>
        <dbReference type="ChEBI" id="CHEBI:30616"/>
        <dbReference type="ChEBI" id="CHEBI:57692"/>
        <dbReference type="ChEBI" id="CHEBI:58307"/>
        <dbReference type="ChEBI" id="CHEBI:58503"/>
        <dbReference type="ChEBI" id="CHEBI:58537"/>
        <dbReference type="EC" id="2.5.1.17"/>
    </reaction>
</comment>
<evidence type="ECO:0000313" key="11">
    <source>
        <dbReference type="Proteomes" id="UP001060414"/>
    </source>
</evidence>
<dbReference type="RefSeq" id="WP_260749087.1">
    <property type="nucleotide sequence ID" value="NZ_CP092109.1"/>
</dbReference>
<comment type="function">
    <text evidence="4">Required for both de novo synthesis of the corrin ring for the assimilation of exogenous corrinoids. Participates in the adenosylation of a variety of incomplete and complete corrinoids.</text>
</comment>
<name>A0ABY5ZPV4_9BACT</name>
<dbReference type="Proteomes" id="UP001060414">
    <property type="component" value="Chromosome"/>
</dbReference>
<dbReference type="PANTHER" id="PTHR46638:SF1">
    <property type="entry name" value="CORRINOID ADENOSYLTRANSFERASE"/>
    <property type="match status" value="1"/>
</dbReference>
<evidence type="ECO:0000256" key="9">
    <source>
        <dbReference type="ARBA" id="ARBA00048692"/>
    </source>
</evidence>